<dbReference type="InterPro" id="IPR052362">
    <property type="entry name" value="HTH-GbsR_regulator"/>
</dbReference>
<keyword evidence="1 4" id="KW-0805">Transcription regulation</keyword>
<dbReference type="STRING" id="1236970.JCM9140_4241"/>
<comment type="caution">
    <text evidence="5">The sequence shown here is derived from an EMBL/GenBank/DDBJ whole genome shotgun (WGS) entry which is preliminary data.</text>
</comment>
<proteinExistence type="inferred from homology"/>
<dbReference type="AlphaFoldDB" id="W4Q8P8"/>
<evidence type="ECO:0000256" key="3">
    <source>
        <dbReference type="ARBA" id="ARBA00023163"/>
    </source>
</evidence>
<dbReference type="NCBIfam" id="NF047500">
    <property type="entry name" value="choline_R_CudC"/>
    <property type="match status" value="1"/>
</dbReference>
<dbReference type="PANTHER" id="PTHR38465:SF1">
    <property type="entry name" value="HTH-TYPE TRANSCRIPTIONAL REGULATOR MJ1563-RELATED"/>
    <property type="match status" value="1"/>
</dbReference>
<accession>W4Q8P8</accession>
<keyword evidence="2 4" id="KW-0238">DNA-binding</keyword>
<dbReference type="Gene3D" id="1.10.10.10">
    <property type="entry name" value="Winged helix-like DNA-binding domain superfamily/Winged helix DNA-binding domain"/>
    <property type="match status" value="1"/>
</dbReference>
<dbReference type="PIRSF" id="PIRSF006707">
    <property type="entry name" value="MJ1563"/>
    <property type="match status" value="1"/>
</dbReference>
<evidence type="ECO:0000313" key="6">
    <source>
        <dbReference type="Proteomes" id="UP000018890"/>
    </source>
</evidence>
<dbReference type="EMBL" id="BAUT01000079">
    <property type="protein sequence ID" value="GAE28053.1"/>
    <property type="molecule type" value="Genomic_DNA"/>
</dbReference>
<dbReference type="InterPro" id="IPR036390">
    <property type="entry name" value="WH_DNA-bd_sf"/>
</dbReference>
<evidence type="ECO:0000256" key="1">
    <source>
        <dbReference type="ARBA" id="ARBA00023015"/>
    </source>
</evidence>
<dbReference type="PANTHER" id="PTHR38465">
    <property type="entry name" value="HTH-TYPE TRANSCRIPTIONAL REGULATOR MJ1563-RELATED"/>
    <property type="match status" value="1"/>
</dbReference>
<reference evidence="5" key="1">
    <citation type="journal article" date="2014" name="Genome Announc.">
        <title>Draft Genome Sequences of Three Alkaliphilic Bacillus Strains, Bacillus wakoensis JCM 9140T, Bacillus akibai JCM 9157T, and Bacillus hemicellulosilyticus JCM 9152T.</title>
        <authorList>
            <person name="Yuki M."/>
            <person name="Oshima K."/>
            <person name="Suda W."/>
            <person name="Oshida Y."/>
            <person name="Kitamura K."/>
            <person name="Iida T."/>
            <person name="Hattori M."/>
            <person name="Ohkuma M."/>
        </authorList>
    </citation>
    <scope>NUCLEOTIDE SEQUENCE [LARGE SCALE GENOMIC DNA]</scope>
    <source>
        <strain evidence="5">JCM 9140</strain>
    </source>
</reference>
<protein>
    <recommendedName>
        <fullName evidence="4">HTH-type transcriptional regulator</fullName>
    </recommendedName>
</protein>
<dbReference type="InterPro" id="IPR026282">
    <property type="entry name" value="MJ1563"/>
</dbReference>
<evidence type="ECO:0000256" key="4">
    <source>
        <dbReference type="PIRNR" id="PIRNR006707"/>
    </source>
</evidence>
<dbReference type="SUPFAM" id="SSF46785">
    <property type="entry name" value="Winged helix' DNA-binding domain"/>
    <property type="match status" value="1"/>
</dbReference>
<dbReference type="InterPro" id="IPR036388">
    <property type="entry name" value="WH-like_DNA-bd_sf"/>
</dbReference>
<keyword evidence="6" id="KW-1185">Reference proteome</keyword>
<comment type="similarity">
    <text evidence="4">Belongs to the GbsR family.</text>
</comment>
<organism evidence="5 6">
    <name type="scientific">Halalkalibacter wakoensis JCM 9140</name>
    <dbReference type="NCBI Taxonomy" id="1236970"/>
    <lineage>
        <taxon>Bacteria</taxon>
        <taxon>Bacillati</taxon>
        <taxon>Bacillota</taxon>
        <taxon>Bacilli</taxon>
        <taxon>Bacillales</taxon>
        <taxon>Bacillaceae</taxon>
        <taxon>Halalkalibacter</taxon>
    </lineage>
</organism>
<keyword evidence="3 4" id="KW-0804">Transcription</keyword>
<name>W4Q8P8_9BACI</name>
<dbReference type="Proteomes" id="UP000018890">
    <property type="component" value="Unassembled WGS sequence"/>
</dbReference>
<sequence>MSEPIDQAKEQIEHAKMLVIDSIAETMDLYGVTRSVGVLYGTMYFEDEMTLDEMLQELGMSKPSMSTGVKKLQEYNVVKKTFQRGSRKHSFVAEKDFFKFFNSFFSLKWEREAKINLEAIDRAQKELQEVLQNDEVSAEVKDEAQKIFDQLEASKPYYYWLKNLVKGMNSGELFKSIPK</sequence>
<dbReference type="GO" id="GO:0003677">
    <property type="term" value="F:DNA binding"/>
    <property type="evidence" value="ECO:0007669"/>
    <property type="project" value="UniProtKB-UniRule"/>
</dbReference>
<gene>
    <name evidence="5" type="ORF">JCM9140_4241</name>
</gene>
<evidence type="ECO:0000256" key="2">
    <source>
        <dbReference type="ARBA" id="ARBA00023125"/>
    </source>
</evidence>
<evidence type="ECO:0000313" key="5">
    <source>
        <dbReference type="EMBL" id="GAE28053.1"/>
    </source>
</evidence>